<dbReference type="GO" id="GO:0019323">
    <property type="term" value="P:pentose catabolic process"/>
    <property type="evidence" value="ECO:0007669"/>
    <property type="project" value="TreeGrafter"/>
</dbReference>
<dbReference type="GeneID" id="99654768"/>
<dbReference type="InterPro" id="IPR001303">
    <property type="entry name" value="Aldolase_II/adducin_N"/>
</dbReference>
<dbReference type="GO" id="GO:0005829">
    <property type="term" value="C:cytosol"/>
    <property type="evidence" value="ECO:0007669"/>
    <property type="project" value="TreeGrafter"/>
</dbReference>
<dbReference type="InterPro" id="IPR036409">
    <property type="entry name" value="Aldolase_II/adducin_N_sf"/>
</dbReference>
<dbReference type="GO" id="GO:0046872">
    <property type="term" value="F:metal ion binding"/>
    <property type="evidence" value="ECO:0007669"/>
    <property type="project" value="UniProtKB-KW"/>
</dbReference>
<reference evidence="4 5" key="1">
    <citation type="submission" date="2016-10" db="EMBL/GenBank/DDBJ databases">
        <authorList>
            <person name="de Groot N.N."/>
        </authorList>
    </citation>
    <scope>NUCLEOTIDE SEQUENCE [LARGE SCALE GENOMIC DNA]</scope>
    <source>
        <strain evidence="4 5">DSM 43067</strain>
    </source>
</reference>
<sequence length="235" mass="23644">MSEDSGKAPEAVAASVVEAGRALARLGLVTAFGHVSVRTGASMLITPAADLSGVTADALVEVPLGAADLPSGAPAESWAHLALYRARPDAAAVARAQPPAAFAAAAAADALPALYGQAAWLGPVVPVHPSGRLLRSAAPAESAARSLPEGEALLLRGNGALTLGATPGLAVARMWLLSALCTAWLAAEAAGRVTALTGEEIGAWRSVQDELLPRLWRHLARGVPADQPATSVDGV</sequence>
<dbReference type="Proteomes" id="UP000183413">
    <property type="component" value="Unassembled WGS sequence"/>
</dbReference>
<dbReference type="PANTHER" id="PTHR22789:SF0">
    <property type="entry name" value="3-OXO-TETRONATE 4-PHOSPHATE DECARBOXYLASE-RELATED"/>
    <property type="match status" value="1"/>
</dbReference>
<evidence type="ECO:0000256" key="1">
    <source>
        <dbReference type="ARBA" id="ARBA00022723"/>
    </source>
</evidence>
<dbReference type="RefSeq" id="WP_075023579.1">
    <property type="nucleotide sequence ID" value="NZ_CP083237.1"/>
</dbReference>
<dbReference type="eggNOG" id="COG0235">
    <property type="taxonomic scope" value="Bacteria"/>
</dbReference>
<dbReference type="SMART" id="SM01007">
    <property type="entry name" value="Aldolase_II"/>
    <property type="match status" value="1"/>
</dbReference>
<dbReference type="Pfam" id="PF00596">
    <property type="entry name" value="Aldolase_II"/>
    <property type="match status" value="1"/>
</dbReference>
<organism evidence="4 5">
    <name type="scientific">Actinomadura madurae</name>
    <dbReference type="NCBI Taxonomy" id="1993"/>
    <lineage>
        <taxon>Bacteria</taxon>
        <taxon>Bacillati</taxon>
        <taxon>Actinomycetota</taxon>
        <taxon>Actinomycetes</taxon>
        <taxon>Streptosporangiales</taxon>
        <taxon>Thermomonosporaceae</taxon>
        <taxon>Actinomadura</taxon>
    </lineage>
</organism>
<protein>
    <submittedName>
        <fullName evidence="4">HCOMODA/2-hydroxy-3-carboxy-muconic semialdehyde decarboxylase</fullName>
    </submittedName>
</protein>
<dbReference type="PANTHER" id="PTHR22789">
    <property type="entry name" value="FUCULOSE PHOSPHATE ALDOLASE"/>
    <property type="match status" value="1"/>
</dbReference>
<name>A0A1I5RGX4_9ACTN</name>
<dbReference type="EMBL" id="FOVH01000015">
    <property type="protein sequence ID" value="SFP57788.1"/>
    <property type="molecule type" value="Genomic_DNA"/>
</dbReference>
<keyword evidence="2" id="KW-0456">Lyase</keyword>
<dbReference type="SUPFAM" id="SSF53639">
    <property type="entry name" value="AraD/HMP-PK domain-like"/>
    <property type="match status" value="1"/>
</dbReference>
<proteinExistence type="predicted"/>
<dbReference type="Gene3D" id="3.40.225.10">
    <property type="entry name" value="Class II aldolase/adducin N-terminal domain"/>
    <property type="match status" value="1"/>
</dbReference>
<evidence type="ECO:0000313" key="4">
    <source>
        <dbReference type="EMBL" id="SFP57788.1"/>
    </source>
</evidence>
<keyword evidence="1" id="KW-0479">Metal-binding</keyword>
<evidence type="ECO:0000259" key="3">
    <source>
        <dbReference type="SMART" id="SM01007"/>
    </source>
</evidence>
<gene>
    <name evidence="4" type="ORF">SAMN04489713_115117</name>
</gene>
<feature type="domain" description="Class II aldolase/adducin N-terminal" evidence="3">
    <location>
        <begin position="14"/>
        <end position="185"/>
    </location>
</feature>
<accession>A0A1I5RGX4</accession>
<evidence type="ECO:0000256" key="2">
    <source>
        <dbReference type="ARBA" id="ARBA00023239"/>
    </source>
</evidence>
<dbReference type="InParanoid" id="A0A1I5RGX4"/>
<dbReference type="GO" id="GO:0016832">
    <property type="term" value="F:aldehyde-lyase activity"/>
    <property type="evidence" value="ECO:0007669"/>
    <property type="project" value="TreeGrafter"/>
</dbReference>
<dbReference type="InterPro" id="IPR050197">
    <property type="entry name" value="Aldolase_class_II_sugar_metab"/>
</dbReference>
<keyword evidence="5" id="KW-1185">Reference proteome</keyword>
<dbReference type="STRING" id="1993.SAMN04489713_115117"/>
<evidence type="ECO:0000313" key="5">
    <source>
        <dbReference type="Proteomes" id="UP000183413"/>
    </source>
</evidence>
<dbReference type="AlphaFoldDB" id="A0A1I5RGX4"/>